<sequence>MNHVVLIGHGRLAHEMKNSAEMIFGELSNFTSIEFLKEEGLDSLKTKIFNAVQSGPNPTLIFADLFCGTPYNASCAVAMEHKEYNIEVVSGMSLPLVLEIAAMSQTSKLEKIVEHILQIPQDTVKSFCLQNIVEEEEL</sequence>
<dbReference type="GO" id="GO:0016301">
    <property type="term" value="F:kinase activity"/>
    <property type="evidence" value="ECO:0007669"/>
    <property type="project" value="UniProtKB-KW"/>
</dbReference>
<dbReference type="AlphaFoldDB" id="A0A644YYN0"/>
<dbReference type="GO" id="GO:0016020">
    <property type="term" value="C:membrane"/>
    <property type="evidence" value="ECO:0007669"/>
    <property type="project" value="InterPro"/>
</dbReference>
<evidence type="ECO:0000256" key="4">
    <source>
        <dbReference type="ARBA" id="ARBA00022553"/>
    </source>
</evidence>
<dbReference type="InterPro" id="IPR004701">
    <property type="entry name" value="PTS_EIIA_man-typ"/>
</dbReference>
<dbReference type="InterPro" id="IPR033887">
    <property type="entry name" value="PTS_IIA_man"/>
</dbReference>
<dbReference type="InterPro" id="IPR051471">
    <property type="entry name" value="Bacterial_PTS_sugar_comp"/>
</dbReference>
<keyword evidence="2" id="KW-0813">Transport</keyword>
<dbReference type="PROSITE" id="PS51096">
    <property type="entry name" value="PTS_EIIA_TYPE_4"/>
    <property type="match status" value="1"/>
</dbReference>
<evidence type="ECO:0000256" key="3">
    <source>
        <dbReference type="ARBA" id="ARBA00022490"/>
    </source>
</evidence>
<keyword evidence="5" id="KW-0762">Sugar transport</keyword>
<dbReference type="GO" id="GO:0016773">
    <property type="term" value="F:phosphotransferase activity, alcohol group as acceptor"/>
    <property type="evidence" value="ECO:0007669"/>
    <property type="project" value="InterPro"/>
</dbReference>
<dbReference type="NCBIfam" id="TIGR00824">
    <property type="entry name" value="EIIA-man"/>
    <property type="match status" value="1"/>
</dbReference>
<reference evidence="10" key="1">
    <citation type="submission" date="2019-08" db="EMBL/GenBank/DDBJ databases">
        <authorList>
            <person name="Kucharzyk K."/>
            <person name="Murdoch R.W."/>
            <person name="Higgins S."/>
            <person name="Loffler F."/>
        </authorList>
    </citation>
    <scope>NUCLEOTIDE SEQUENCE</scope>
</reference>
<name>A0A644YYN0_9ZZZZ</name>
<evidence type="ECO:0000256" key="8">
    <source>
        <dbReference type="ARBA" id="ARBA00022777"/>
    </source>
</evidence>
<keyword evidence="6" id="KW-0808">Transferase</keyword>
<dbReference type="GO" id="GO:0005737">
    <property type="term" value="C:cytoplasm"/>
    <property type="evidence" value="ECO:0007669"/>
    <property type="project" value="UniProtKB-SubCell"/>
</dbReference>
<evidence type="ECO:0000313" key="10">
    <source>
        <dbReference type="EMBL" id="MPM33710.1"/>
    </source>
</evidence>
<accession>A0A644YYN0</accession>
<evidence type="ECO:0000256" key="2">
    <source>
        <dbReference type="ARBA" id="ARBA00022448"/>
    </source>
</evidence>
<organism evidence="10">
    <name type="scientific">bioreactor metagenome</name>
    <dbReference type="NCBI Taxonomy" id="1076179"/>
    <lineage>
        <taxon>unclassified sequences</taxon>
        <taxon>metagenomes</taxon>
        <taxon>ecological metagenomes</taxon>
    </lineage>
</organism>
<evidence type="ECO:0000256" key="5">
    <source>
        <dbReference type="ARBA" id="ARBA00022597"/>
    </source>
</evidence>
<dbReference type="Gene3D" id="3.40.50.510">
    <property type="entry name" value="Phosphotransferase system, mannose-type IIA component"/>
    <property type="match status" value="1"/>
</dbReference>
<keyword evidence="3" id="KW-0963">Cytoplasm</keyword>
<comment type="caution">
    <text evidence="10">The sequence shown here is derived from an EMBL/GenBank/DDBJ whole genome shotgun (WGS) entry which is preliminary data.</text>
</comment>
<keyword evidence="7" id="KW-0598">Phosphotransferase system</keyword>
<evidence type="ECO:0000256" key="1">
    <source>
        <dbReference type="ARBA" id="ARBA00004496"/>
    </source>
</evidence>
<comment type="subcellular location">
    <subcellularLocation>
        <location evidence="1">Cytoplasm</location>
    </subcellularLocation>
</comment>
<dbReference type="EMBL" id="VSSQ01006738">
    <property type="protein sequence ID" value="MPM33710.1"/>
    <property type="molecule type" value="Genomic_DNA"/>
</dbReference>
<dbReference type="GO" id="GO:0009401">
    <property type="term" value="P:phosphoenolpyruvate-dependent sugar phosphotransferase system"/>
    <property type="evidence" value="ECO:0007669"/>
    <property type="project" value="UniProtKB-KW"/>
</dbReference>
<dbReference type="InterPro" id="IPR013789">
    <property type="entry name" value="PTS_EIIA_man"/>
</dbReference>
<evidence type="ECO:0000259" key="9">
    <source>
        <dbReference type="PROSITE" id="PS51096"/>
    </source>
</evidence>
<dbReference type="Pfam" id="PF03610">
    <property type="entry name" value="EIIA-man"/>
    <property type="match status" value="1"/>
</dbReference>
<dbReference type="SUPFAM" id="SSF53062">
    <property type="entry name" value="PTS system fructose IIA component-like"/>
    <property type="match status" value="1"/>
</dbReference>
<keyword evidence="8" id="KW-0418">Kinase</keyword>
<dbReference type="PANTHER" id="PTHR33799:SF1">
    <property type="entry name" value="PTS SYSTEM MANNOSE-SPECIFIC EIIAB COMPONENT-RELATED"/>
    <property type="match status" value="1"/>
</dbReference>
<evidence type="ECO:0000256" key="7">
    <source>
        <dbReference type="ARBA" id="ARBA00022683"/>
    </source>
</evidence>
<gene>
    <name evidence="10" type="primary">sorA_4</name>
    <name evidence="10" type="ORF">SDC9_80288</name>
</gene>
<dbReference type="InterPro" id="IPR036662">
    <property type="entry name" value="PTS_EIIA_man-typ_sf"/>
</dbReference>
<feature type="domain" description="PTS EIIA type-4" evidence="9">
    <location>
        <begin position="1"/>
        <end position="124"/>
    </location>
</feature>
<keyword evidence="4" id="KW-0597">Phosphoprotein</keyword>
<dbReference type="PANTHER" id="PTHR33799">
    <property type="entry name" value="PTS PERMEASE-RELATED-RELATED"/>
    <property type="match status" value="1"/>
</dbReference>
<evidence type="ECO:0000256" key="6">
    <source>
        <dbReference type="ARBA" id="ARBA00022679"/>
    </source>
</evidence>
<dbReference type="CDD" id="cd00006">
    <property type="entry name" value="PTS_IIA_man"/>
    <property type="match status" value="1"/>
</dbReference>
<proteinExistence type="predicted"/>
<protein>
    <submittedName>
        <fullName evidence="10">PTS system sorbose-specific EIIA component</fullName>
    </submittedName>
</protein>